<evidence type="ECO:0000313" key="1">
    <source>
        <dbReference type="EMBL" id="KAK0738696.1"/>
    </source>
</evidence>
<accession>A0AA40EHS0</accession>
<organism evidence="1 2">
    <name type="scientific">Schizothecium vesticola</name>
    <dbReference type="NCBI Taxonomy" id="314040"/>
    <lineage>
        <taxon>Eukaryota</taxon>
        <taxon>Fungi</taxon>
        <taxon>Dikarya</taxon>
        <taxon>Ascomycota</taxon>
        <taxon>Pezizomycotina</taxon>
        <taxon>Sordariomycetes</taxon>
        <taxon>Sordariomycetidae</taxon>
        <taxon>Sordariales</taxon>
        <taxon>Schizotheciaceae</taxon>
        <taxon>Schizothecium</taxon>
    </lineage>
</organism>
<gene>
    <name evidence="1" type="ORF">B0T18DRAFT_394936</name>
</gene>
<comment type="caution">
    <text evidence="1">The sequence shown here is derived from an EMBL/GenBank/DDBJ whole genome shotgun (WGS) entry which is preliminary data.</text>
</comment>
<name>A0AA40EHS0_9PEZI</name>
<protein>
    <submittedName>
        <fullName evidence="1">Uncharacterized protein</fullName>
    </submittedName>
</protein>
<proteinExistence type="predicted"/>
<dbReference type="EMBL" id="JAUKUD010000007">
    <property type="protein sequence ID" value="KAK0738696.1"/>
    <property type="molecule type" value="Genomic_DNA"/>
</dbReference>
<dbReference type="AlphaFoldDB" id="A0AA40EHS0"/>
<keyword evidence="2" id="KW-1185">Reference proteome</keyword>
<dbReference type="Proteomes" id="UP001172155">
    <property type="component" value="Unassembled WGS sequence"/>
</dbReference>
<sequence length="137" mass="15070">MLQADLNRKGLTSSSNVPNPYTRFCTDAVNLGSSQCLGFAIPPRTCPKTGGRGWKAWVIPSKSRRRYEQFGFHFSPLHQAAAHGHLDAKNMVFITTQALAHELYDETQFQKTIVAGLQQVGNGVYDGLFTAQSDAPN</sequence>
<evidence type="ECO:0000313" key="2">
    <source>
        <dbReference type="Proteomes" id="UP001172155"/>
    </source>
</evidence>
<reference evidence="1" key="1">
    <citation type="submission" date="2023-06" db="EMBL/GenBank/DDBJ databases">
        <title>Genome-scale phylogeny and comparative genomics of the fungal order Sordariales.</title>
        <authorList>
            <consortium name="Lawrence Berkeley National Laboratory"/>
            <person name="Hensen N."/>
            <person name="Bonometti L."/>
            <person name="Westerberg I."/>
            <person name="Brannstrom I.O."/>
            <person name="Guillou S."/>
            <person name="Cros-Aarteil S."/>
            <person name="Calhoun S."/>
            <person name="Haridas S."/>
            <person name="Kuo A."/>
            <person name="Mondo S."/>
            <person name="Pangilinan J."/>
            <person name="Riley R."/>
            <person name="LaButti K."/>
            <person name="Andreopoulos B."/>
            <person name="Lipzen A."/>
            <person name="Chen C."/>
            <person name="Yanf M."/>
            <person name="Daum C."/>
            <person name="Ng V."/>
            <person name="Clum A."/>
            <person name="Steindorff A."/>
            <person name="Ohm R."/>
            <person name="Martin F."/>
            <person name="Silar P."/>
            <person name="Natvig D."/>
            <person name="Lalanne C."/>
            <person name="Gautier V."/>
            <person name="Ament-velasquez S.L."/>
            <person name="Kruys A."/>
            <person name="Hutchinson M.I."/>
            <person name="Powell A.J."/>
            <person name="Barry K."/>
            <person name="Miller A.N."/>
            <person name="Grigoriev I.V."/>
            <person name="Debuchy R."/>
            <person name="Gladieux P."/>
            <person name="Thoren M.H."/>
            <person name="Johannesson H."/>
        </authorList>
    </citation>
    <scope>NUCLEOTIDE SEQUENCE</scope>
    <source>
        <strain evidence="1">SMH3187-1</strain>
    </source>
</reference>